<proteinExistence type="predicted"/>
<organism evidence="1 2">
    <name type="scientific">Eleusine coracana subsp. coracana</name>
    <dbReference type="NCBI Taxonomy" id="191504"/>
    <lineage>
        <taxon>Eukaryota</taxon>
        <taxon>Viridiplantae</taxon>
        <taxon>Streptophyta</taxon>
        <taxon>Embryophyta</taxon>
        <taxon>Tracheophyta</taxon>
        <taxon>Spermatophyta</taxon>
        <taxon>Magnoliopsida</taxon>
        <taxon>Liliopsida</taxon>
        <taxon>Poales</taxon>
        <taxon>Poaceae</taxon>
        <taxon>PACMAD clade</taxon>
        <taxon>Chloridoideae</taxon>
        <taxon>Cynodonteae</taxon>
        <taxon>Eleusininae</taxon>
        <taxon>Eleusine</taxon>
    </lineage>
</organism>
<dbReference type="EMBL" id="BQKI01000073">
    <property type="protein sequence ID" value="GJN17465.1"/>
    <property type="molecule type" value="Genomic_DNA"/>
</dbReference>
<reference evidence="1" key="2">
    <citation type="submission" date="2021-12" db="EMBL/GenBank/DDBJ databases">
        <title>Resequencing data analysis of finger millet.</title>
        <authorList>
            <person name="Hatakeyama M."/>
            <person name="Aluri S."/>
            <person name="Balachadran M.T."/>
            <person name="Sivarajan S.R."/>
            <person name="Poveda L."/>
            <person name="Shimizu-Inatsugi R."/>
            <person name="Schlapbach R."/>
            <person name="Sreeman S.M."/>
            <person name="Shimizu K.K."/>
        </authorList>
    </citation>
    <scope>NUCLEOTIDE SEQUENCE</scope>
</reference>
<dbReference type="AlphaFoldDB" id="A0AAV5E4C8"/>
<evidence type="ECO:0000313" key="1">
    <source>
        <dbReference type="EMBL" id="GJN17465.1"/>
    </source>
</evidence>
<gene>
    <name evidence="1" type="primary">gb04531</name>
    <name evidence="1" type="ORF">PR202_gb04531</name>
</gene>
<comment type="caution">
    <text evidence="1">The sequence shown here is derived from an EMBL/GenBank/DDBJ whole genome shotgun (WGS) entry which is preliminary data.</text>
</comment>
<protein>
    <submittedName>
        <fullName evidence="1">Uncharacterized protein</fullName>
    </submittedName>
</protein>
<name>A0AAV5E4C8_ELECO</name>
<evidence type="ECO:0000313" key="2">
    <source>
        <dbReference type="Proteomes" id="UP001054889"/>
    </source>
</evidence>
<keyword evidence="2" id="KW-1185">Reference proteome</keyword>
<dbReference type="Proteomes" id="UP001054889">
    <property type="component" value="Unassembled WGS sequence"/>
</dbReference>
<sequence length="156" mass="16883">MGGAFCRAGAGRGTWSVRWVRKGHGPWHSLACYECLLLVRFQAHQPGFAWSYRARALALLFSLFSERGRWAGGRADNCGLVRVDHAVPIATYGARLRSLLPSTPVCLVSFRRYGVMAASLVPSVARLLLSRASSSALLRRRQVCGALLAASAGRPG</sequence>
<reference evidence="1" key="1">
    <citation type="journal article" date="2018" name="DNA Res.">
        <title>Multiple hybrid de novo genome assembly of finger millet, an orphan allotetraploid crop.</title>
        <authorList>
            <person name="Hatakeyama M."/>
            <person name="Aluri S."/>
            <person name="Balachadran M.T."/>
            <person name="Sivarajan S.R."/>
            <person name="Patrignani A."/>
            <person name="Gruter S."/>
            <person name="Poveda L."/>
            <person name="Shimizu-Inatsugi R."/>
            <person name="Baeten J."/>
            <person name="Francoijs K.J."/>
            <person name="Nataraja K.N."/>
            <person name="Reddy Y.A.N."/>
            <person name="Phadnis S."/>
            <person name="Ravikumar R.L."/>
            <person name="Schlapbach R."/>
            <person name="Sreeman S.M."/>
            <person name="Shimizu K.K."/>
        </authorList>
    </citation>
    <scope>NUCLEOTIDE SEQUENCE</scope>
</reference>
<accession>A0AAV5E4C8</accession>